<protein>
    <recommendedName>
        <fullName evidence="3">mannan endo-1,4-beta-mannosidase</fullName>
        <ecNumber evidence="3">3.2.1.78</ecNumber>
    </recommendedName>
</protein>
<gene>
    <name evidence="9" type="ORF">FHR75_001527</name>
</gene>
<dbReference type="Pfam" id="PF26410">
    <property type="entry name" value="GH5_mannosidase"/>
    <property type="match status" value="1"/>
</dbReference>
<evidence type="ECO:0000256" key="4">
    <source>
        <dbReference type="ARBA" id="ARBA00022525"/>
    </source>
</evidence>
<dbReference type="AlphaFoldDB" id="A0A7W4XX10"/>
<evidence type="ECO:0000256" key="6">
    <source>
        <dbReference type="ARBA" id="ARBA00022801"/>
    </source>
</evidence>
<dbReference type="SUPFAM" id="SSF51445">
    <property type="entry name" value="(Trans)glycosidases"/>
    <property type="match status" value="1"/>
</dbReference>
<keyword evidence="6" id="KW-0378">Hydrolase</keyword>
<dbReference type="EMBL" id="JACHVY010000001">
    <property type="protein sequence ID" value="MBB2900739.1"/>
    <property type="molecule type" value="Genomic_DNA"/>
</dbReference>
<proteinExistence type="predicted"/>
<evidence type="ECO:0000256" key="2">
    <source>
        <dbReference type="ARBA" id="ARBA00004613"/>
    </source>
</evidence>
<dbReference type="RefSeq" id="WP_183390857.1">
    <property type="nucleotide sequence ID" value="NZ_JACHVY010000001.1"/>
</dbReference>
<dbReference type="GO" id="GO:0005576">
    <property type="term" value="C:extracellular region"/>
    <property type="evidence" value="ECO:0007669"/>
    <property type="project" value="UniProtKB-SubCell"/>
</dbReference>
<reference evidence="9 10" key="1">
    <citation type="submission" date="2020-08" db="EMBL/GenBank/DDBJ databases">
        <title>The Agave Microbiome: Exploring the role of microbial communities in plant adaptations to desert environments.</title>
        <authorList>
            <person name="Partida-Martinez L.P."/>
        </authorList>
    </citation>
    <scope>NUCLEOTIDE SEQUENCE [LARGE SCALE GENOMIC DNA]</scope>
    <source>
        <strain evidence="9 10">AS2.23</strain>
    </source>
</reference>
<dbReference type="EC" id="3.2.1.78" evidence="3"/>
<dbReference type="InterPro" id="IPR017853">
    <property type="entry name" value="GH"/>
</dbReference>
<dbReference type="InterPro" id="IPR045053">
    <property type="entry name" value="MAN-like"/>
</dbReference>
<dbReference type="InterPro" id="IPR001547">
    <property type="entry name" value="Glyco_hydro_5"/>
</dbReference>
<evidence type="ECO:0000256" key="1">
    <source>
        <dbReference type="ARBA" id="ARBA00001678"/>
    </source>
</evidence>
<sequence length="402" mass="43344">MGTRRRPHGTGPGRPAPARSRRLLRWGAGAFSLPLIATVLLSCSDPSGDFVERDGRQFTVGGEPFRFTGYNLYDAAASDRYSCRPSSRIAPEDLEDQFRWLHDEAGVTVVRFWAYQPYTDGGRDFSAVDRVVDAARATGIRLIPVLEDGPGDCSTGEADVSLAEADDGKWFSSGYREPYGSAELSYRDYVRVVAEHYRDEPVILAWMLVNEAETAERDQQGRSALVSFAGDVAGVVHSVDPHHLVTLGTQGNGAPGASGADFREVYNQADLDFTEVHDWGRYGADDEAMPGAAPDGTLPAADSEQCASRTAQIACSFAIAAEIEKPIVVGEVGIAAVDAAGRGRRAELVRAKARAAFDAGAAGYLVWHYSTDHTDGYDVVRSDDDLLFDVTRRLGAELSAGD</sequence>
<name>A0A7W4XX10_KINRA</name>
<comment type="caution">
    <text evidence="9">The sequence shown here is derived from an EMBL/GenBank/DDBJ whole genome shotgun (WGS) entry which is preliminary data.</text>
</comment>
<dbReference type="Proteomes" id="UP000533269">
    <property type="component" value="Unassembled WGS sequence"/>
</dbReference>
<dbReference type="PANTHER" id="PTHR31451">
    <property type="match status" value="1"/>
</dbReference>
<dbReference type="PANTHER" id="PTHR31451:SF39">
    <property type="entry name" value="MANNAN ENDO-1,4-BETA-MANNOSIDASE 1"/>
    <property type="match status" value="1"/>
</dbReference>
<dbReference type="GO" id="GO:0000272">
    <property type="term" value="P:polysaccharide catabolic process"/>
    <property type="evidence" value="ECO:0007669"/>
    <property type="project" value="InterPro"/>
</dbReference>
<evidence type="ECO:0000256" key="5">
    <source>
        <dbReference type="ARBA" id="ARBA00022729"/>
    </source>
</evidence>
<evidence type="ECO:0000259" key="8">
    <source>
        <dbReference type="Pfam" id="PF26410"/>
    </source>
</evidence>
<evidence type="ECO:0000256" key="3">
    <source>
        <dbReference type="ARBA" id="ARBA00012706"/>
    </source>
</evidence>
<reference evidence="9 10" key="2">
    <citation type="submission" date="2020-08" db="EMBL/GenBank/DDBJ databases">
        <authorList>
            <person name="Partida-Martinez L."/>
            <person name="Huntemann M."/>
            <person name="Clum A."/>
            <person name="Wang J."/>
            <person name="Palaniappan K."/>
            <person name="Ritter S."/>
            <person name="Chen I.-M."/>
            <person name="Stamatis D."/>
            <person name="Reddy T."/>
            <person name="O'Malley R."/>
            <person name="Daum C."/>
            <person name="Shapiro N."/>
            <person name="Ivanova N."/>
            <person name="Kyrpides N."/>
            <person name="Woyke T."/>
        </authorList>
    </citation>
    <scope>NUCLEOTIDE SEQUENCE [LARGE SCALE GENOMIC DNA]</scope>
    <source>
        <strain evidence="9 10">AS2.23</strain>
    </source>
</reference>
<comment type="catalytic activity">
    <reaction evidence="1">
        <text>Random hydrolysis of (1-&gt;4)-beta-D-mannosidic linkages in mannans, galactomannans and glucomannans.</text>
        <dbReference type="EC" id="3.2.1.78"/>
    </reaction>
</comment>
<comment type="subcellular location">
    <subcellularLocation>
        <location evidence="2">Secreted</location>
    </subcellularLocation>
</comment>
<dbReference type="Gene3D" id="3.20.20.80">
    <property type="entry name" value="Glycosidases"/>
    <property type="match status" value="1"/>
</dbReference>
<keyword evidence="4" id="KW-0964">Secreted</keyword>
<accession>A0A7W4XX10</accession>
<organism evidence="9 10">
    <name type="scientific">Kineococcus radiotolerans</name>
    <dbReference type="NCBI Taxonomy" id="131568"/>
    <lineage>
        <taxon>Bacteria</taxon>
        <taxon>Bacillati</taxon>
        <taxon>Actinomycetota</taxon>
        <taxon>Actinomycetes</taxon>
        <taxon>Kineosporiales</taxon>
        <taxon>Kineosporiaceae</taxon>
        <taxon>Kineococcus</taxon>
    </lineage>
</organism>
<evidence type="ECO:0000313" key="9">
    <source>
        <dbReference type="EMBL" id="MBB2900739.1"/>
    </source>
</evidence>
<feature type="domain" description="Glycoside hydrolase family 5" evidence="8">
    <location>
        <begin position="192"/>
        <end position="336"/>
    </location>
</feature>
<keyword evidence="7" id="KW-0326">Glycosidase</keyword>
<evidence type="ECO:0000256" key="7">
    <source>
        <dbReference type="ARBA" id="ARBA00023295"/>
    </source>
</evidence>
<evidence type="ECO:0000313" key="10">
    <source>
        <dbReference type="Proteomes" id="UP000533269"/>
    </source>
</evidence>
<dbReference type="GO" id="GO:0016985">
    <property type="term" value="F:mannan endo-1,4-beta-mannosidase activity"/>
    <property type="evidence" value="ECO:0007669"/>
    <property type="project" value="TreeGrafter"/>
</dbReference>
<keyword evidence="5" id="KW-0732">Signal</keyword>